<dbReference type="OrthoDB" id="9816001at2"/>
<evidence type="ECO:0000313" key="5">
    <source>
        <dbReference type="Proteomes" id="UP000005546"/>
    </source>
</evidence>
<proteinExistence type="predicted"/>
<dbReference type="PANTHER" id="PTHR22901:SF0">
    <property type="entry name" value="SIALATE O-ACETYLESTERASE"/>
    <property type="match status" value="1"/>
</dbReference>
<dbReference type="Proteomes" id="UP000005546">
    <property type="component" value="Unassembled WGS sequence"/>
</dbReference>
<evidence type="ECO:0000259" key="3">
    <source>
        <dbReference type="Pfam" id="PF03629"/>
    </source>
</evidence>
<reference evidence="4 5" key="1">
    <citation type="submission" date="2011-02" db="EMBL/GenBank/DDBJ databases">
        <authorList>
            <person name="Weinstock G."/>
            <person name="Sodergren E."/>
            <person name="Clifton S."/>
            <person name="Fulton L."/>
            <person name="Fulton B."/>
            <person name="Courtney L."/>
            <person name="Fronick C."/>
            <person name="Harrison M."/>
            <person name="Strong C."/>
            <person name="Farmer C."/>
            <person name="Delahaunty K."/>
            <person name="Markovic C."/>
            <person name="Hall O."/>
            <person name="Minx P."/>
            <person name="Tomlinson C."/>
            <person name="Mitreva M."/>
            <person name="Hou S."/>
            <person name="Chen J."/>
            <person name="Wollam A."/>
            <person name="Pepin K.H."/>
            <person name="Johnson M."/>
            <person name="Bhonagiri V."/>
            <person name="Zhang X."/>
            <person name="Suruliraj S."/>
            <person name="Warren W."/>
            <person name="Chinwalla A."/>
            <person name="Mardis E.R."/>
            <person name="Wilson R.K."/>
        </authorList>
    </citation>
    <scope>NUCLEOTIDE SEQUENCE [LARGE SCALE GENOMIC DNA]</scope>
    <source>
        <strain evidence="4 5">YIT 11841</strain>
    </source>
</reference>
<dbReference type="SUPFAM" id="SSF49785">
    <property type="entry name" value="Galactose-binding domain-like"/>
    <property type="match status" value="1"/>
</dbReference>
<dbReference type="Pfam" id="PF03629">
    <property type="entry name" value="SASA"/>
    <property type="match status" value="1"/>
</dbReference>
<gene>
    <name evidence="4" type="ORF">HMPREF9442_01438</name>
</gene>
<keyword evidence="2" id="KW-0732">Signal</keyword>
<accession>F3QTC1</accession>
<sequence>MKIKNITRDMGFCAVLACASLQTPVMAKVTLPAFFTSNMIIQQKTTMTLFGKAKANKKVSVETSWNNQHYEAQADAKGNWRIEIATPAAGGPYRITLSDGKKTVLDNVMAGEVWFCSGQSNMEMPLAGWGKIKNYEQEIATADYPGIRLFQVKKHTSVAPLDAYQVESTMGGWKECSPSTVPEFSAVAYLYARELHRKLNVPVGVIDCTWGGTPAEAWTSSESLKQVMGYQKKVGQLEALGFDRDKIMAEYGKEQAQWKAELSKVDKGFQNGKECWIGSDLDDNDWQQMELPGYWEGKGLPNFDGVVWFRKQIDIPSEWTGKDLQLNPGIIDDEDIIYWNGEQIANGAGYNVQRHYTVPGRLVKAGKNTLAIKVNDNGGEGGIAGKAEDMNLKLSDKDMLSLAGNWKYRVGCSLADMPPAPIYPEHSSFPSVLFNGMVHPCLEYPIKGVIWYQGCNNVGRAEEYESLFQTLITDWRKQFGQPDMPFYFVQLANYLDRKLVQADSPWAALREAQSKAQHLAHTGMAGNIDIGEAHDIHPKNKQEVARRLAAISLADTYGQKIPAQAPVYDNYTVGSDGKVRISFTIPAIGERFEQNKDIKGFTIAGPDHVFYPAEAYTDGDDVVVYSHYVKVPVAVRYGWADNPECTLRTPGNFPVAPFRTDNW</sequence>
<name>F3QTC1_9BACT</name>
<dbReference type="HOGENOM" id="CLU_015150_2_0_10"/>
<dbReference type="InterPro" id="IPR013783">
    <property type="entry name" value="Ig-like_fold"/>
</dbReference>
<dbReference type="GO" id="GO:0001681">
    <property type="term" value="F:sialate O-acetylesterase activity"/>
    <property type="evidence" value="ECO:0007669"/>
    <property type="project" value="InterPro"/>
</dbReference>
<dbReference type="Gene3D" id="2.60.40.10">
    <property type="entry name" value="Immunoglobulins"/>
    <property type="match status" value="1"/>
</dbReference>
<keyword evidence="5" id="KW-1185">Reference proteome</keyword>
<feature type="chain" id="PRO_5003300611" evidence="2">
    <location>
        <begin position="28"/>
        <end position="663"/>
    </location>
</feature>
<dbReference type="RefSeq" id="WP_008626534.1">
    <property type="nucleotide sequence ID" value="NZ_GL883837.1"/>
</dbReference>
<evidence type="ECO:0000313" key="4">
    <source>
        <dbReference type="EMBL" id="EGG54646.1"/>
    </source>
</evidence>
<comment type="caution">
    <text evidence="4">The sequence shown here is derived from an EMBL/GenBank/DDBJ whole genome shotgun (WGS) entry which is preliminary data.</text>
</comment>
<dbReference type="STRING" id="762982.HMPREF9442_01438"/>
<organism evidence="4 5">
    <name type="scientific">Paraprevotella xylaniphila YIT 11841</name>
    <dbReference type="NCBI Taxonomy" id="762982"/>
    <lineage>
        <taxon>Bacteria</taxon>
        <taxon>Pseudomonadati</taxon>
        <taxon>Bacteroidota</taxon>
        <taxon>Bacteroidia</taxon>
        <taxon>Bacteroidales</taxon>
        <taxon>Prevotellaceae</taxon>
        <taxon>Paraprevotella</taxon>
    </lineage>
</organism>
<dbReference type="InterPro" id="IPR008979">
    <property type="entry name" value="Galactose-bd-like_sf"/>
</dbReference>
<dbReference type="PANTHER" id="PTHR22901">
    <property type="entry name" value="SIALATE O-ACETYLESTERASE"/>
    <property type="match status" value="1"/>
</dbReference>
<feature type="signal peptide" evidence="2">
    <location>
        <begin position="1"/>
        <end position="27"/>
    </location>
</feature>
<dbReference type="eggNOG" id="COG3250">
    <property type="taxonomic scope" value="Bacteria"/>
</dbReference>
<dbReference type="InterPro" id="IPR036514">
    <property type="entry name" value="SGNH_hydro_sf"/>
</dbReference>
<keyword evidence="1 4" id="KW-0378">Hydrolase</keyword>
<feature type="domain" description="Sialate O-acetylesterase" evidence="3">
    <location>
        <begin position="445"/>
        <end position="538"/>
    </location>
</feature>
<evidence type="ECO:0000256" key="2">
    <source>
        <dbReference type="SAM" id="SignalP"/>
    </source>
</evidence>
<dbReference type="InterPro" id="IPR039329">
    <property type="entry name" value="SIAE"/>
</dbReference>
<dbReference type="Gene3D" id="3.40.50.1110">
    <property type="entry name" value="SGNH hydrolase"/>
    <property type="match status" value="2"/>
</dbReference>
<dbReference type="AlphaFoldDB" id="F3QTC1"/>
<dbReference type="EMBL" id="AFBR01000036">
    <property type="protein sequence ID" value="EGG54646.1"/>
    <property type="molecule type" value="Genomic_DNA"/>
</dbReference>
<protein>
    <submittedName>
        <fullName evidence="4">Glycosyl hydrolase family 2, sugar binding domain protein</fullName>
    </submittedName>
</protein>
<dbReference type="SUPFAM" id="SSF52266">
    <property type="entry name" value="SGNH hydrolase"/>
    <property type="match status" value="1"/>
</dbReference>
<dbReference type="GO" id="GO:0005975">
    <property type="term" value="P:carbohydrate metabolic process"/>
    <property type="evidence" value="ECO:0007669"/>
    <property type="project" value="InterPro"/>
</dbReference>
<evidence type="ECO:0000256" key="1">
    <source>
        <dbReference type="ARBA" id="ARBA00022801"/>
    </source>
</evidence>
<dbReference type="GO" id="GO:0004553">
    <property type="term" value="F:hydrolase activity, hydrolyzing O-glycosyl compounds"/>
    <property type="evidence" value="ECO:0007669"/>
    <property type="project" value="InterPro"/>
</dbReference>
<dbReference type="InterPro" id="IPR005181">
    <property type="entry name" value="SASA"/>
</dbReference>